<keyword evidence="4 11" id="KW-0732">Signal</keyword>
<keyword evidence="14" id="KW-1185">Reference proteome</keyword>
<evidence type="ECO:0000256" key="11">
    <source>
        <dbReference type="SAM" id="SignalP"/>
    </source>
</evidence>
<dbReference type="InterPro" id="IPR008977">
    <property type="entry name" value="PHM/PNGase_F_dom_sf"/>
</dbReference>
<dbReference type="InterPro" id="IPR036939">
    <property type="entry name" value="Cu2_ascorb_mOase_N_sf"/>
</dbReference>
<evidence type="ECO:0000256" key="2">
    <source>
        <dbReference type="ARBA" id="ARBA00004479"/>
    </source>
</evidence>
<dbReference type="FunFam" id="2.60.40.1210:FF:000001">
    <property type="entry name" value="Monooxygenase, DBH-like 1, like"/>
    <property type="match status" value="1"/>
</dbReference>
<dbReference type="InterPro" id="IPR005018">
    <property type="entry name" value="DOMON_domain"/>
</dbReference>
<keyword evidence="6" id="KW-0186">Copper</keyword>
<comment type="cofactor">
    <cofactor evidence="1">
        <name>Cu(2+)</name>
        <dbReference type="ChEBI" id="CHEBI:29036"/>
    </cofactor>
</comment>
<dbReference type="PROSITE" id="PS50836">
    <property type="entry name" value="DOMON"/>
    <property type="match status" value="1"/>
</dbReference>
<organism evidence="13 14">
    <name type="scientific">Coilia grayii</name>
    <name type="common">Gray's grenadier anchovy</name>
    <dbReference type="NCBI Taxonomy" id="363190"/>
    <lineage>
        <taxon>Eukaryota</taxon>
        <taxon>Metazoa</taxon>
        <taxon>Chordata</taxon>
        <taxon>Craniata</taxon>
        <taxon>Vertebrata</taxon>
        <taxon>Euteleostomi</taxon>
        <taxon>Actinopterygii</taxon>
        <taxon>Neopterygii</taxon>
        <taxon>Teleostei</taxon>
        <taxon>Clupei</taxon>
        <taxon>Clupeiformes</taxon>
        <taxon>Clupeoidei</taxon>
        <taxon>Engraulidae</taxon>
        <taxon>Coilinae</taxon>
        <taxon>Coilia</taxon>
    </lineage>
</organism>
<dbReference type="Pfam" id="PF03351">
    <property type="entry name" value="DOMON"/>
    <property type="match status" value="1"/>
</dbReference>
<keyword evidence="7" id="KW-0503">Monooxygenase</keyword>
<dbReference type="InterPro" id="IPR024548">
    <property type="entry name" value="Cu2_monoox_C"/>
</dbReference>
<evidence type="ECO:0000256" key="10">
    <source>
        <dbReference type="ARBA" id="ARBA00023180"/>
    </source>
</evidence>
<evidence type="ECO:0000259" key="12">
    <source>
        <dbReference type="PROSITE" id="PS50836"/>
    </source>
</evidence>
<dbReference type="Proteomes" id="UP001591681">
    <property type="component" value="Unassembled WGS sequence"/>
</dbReference>
<feature type="signal peptide" evidence="11">
    <location>
        <begin position="1"/>
        <end position="20"/>
    </location>
</feature>
<dbReference type="AlphaFoldDB" id="A0ABD1KRZ2"/>
<evidence type="ECO:0000256" key="8">
    <source>
        <dbReference type="ARBA" id="ARBA00023136"/>
    </source>
</evidence>
<accession>A0ABD1KRZ2</accession>
<dbReference type="CDD" id="cd09631">
    <property type="entry name" value="DOMON_DOH"/>
    <property type="match status" value="1"/>
</dbReference>
<feature type="chain" id="PRO_5044811329" description="DOMON domain-containing protein" evidence="11">
    <location>
        <begin position="21"/>
        <end position="577"/>
    </location>
</feature>
<evidence type="ECO:0000256" key="1">
    <source>
        <dbReference type="ARBA" id="ARBA00001973"/>
    </source>
</evidence>
<dbReference type="EMBL" id="JBHFQA010000003">
    <property type="protein sequence ID" value="KAL2101939.1"/>
    <property type="molecule type" value="Genomic_DNA"/>
</dbReference>
<comment type="caution">
    <text evidence="13">The sequence shown here is derived from an EMBL/GenBank/DDBJ whole genome shotgun (WGS) entry which is preliminary data.</text>
</comment>
<reference evidence="13 14" key="1">
    <citation type="submission" date="2024-09" db="EMBL/GenBank/DDBJ databases">
        <title>A chromosome-level genome assembly of Gray's grenadier anchovy, Coilia grayii.</title>
        <authorList>
            <person name="Fu Z."/>
        </authorList>
    </citation>
    <scope>NUCLEOTIDE SEQUENCE [LARGE SCALE GENOMIC DNA]</scope>
    <source>
        <strain evidence="13">G4</strain>
        <tissue evidence="13">Muscle</tissue>
    </source>
</reference>
<sequence length="577" mass="64704">MTCQVAVSVLILLLARETGAQEAPLLPFREHLDSDQLVTLRWGFDEVQGNITFELCVNTTGWIGFGLSPNGDMTGADIIIGGVNSDGYYFGDYHGIGKEMPLLDQKQSYSLLSLTEADGQTTMRVKRSIKSCDVDDHPITELPVKLIYAYGLTDDLGYHRKRRGTKELNLLNYMPRTVPTSSHYFDMTMSNFTVPAKDTHYECRVMNAPSFAEKHHIYRIEPLIEHVDLVHHMLLYTCPPHVNSTFQEECYTNADHNVCYQIIAAWGVGAGDFEVPELVGFPIGGDEGDYLYRLEMHYNNPTLLAGRVDNSGLRLHYTSQLRTHDAGVIMAGLAVTGGYGIPPNASSFHTYGMCDTSKLFETGADLQVFAAALHTHLAGRKVRVGHYRDGKQLGFMALEEHYNFEFQQVKNLGKTKTVEMGDTLLVECTYDTSNRTGFSWTGFSTQNEMCLAFIFYYPASNISNCLSFPQLEALPSVLGASDMNEAYQMLTQKTWDEETIMEYEKTLKDLPQYFMIADKEENVWRNMGNITDMMASPTPDCWRSPPPGSGAPNQSNMVQVCWPLLPLVLALIYALLC</sequence>
<dbReference type="FunFam" id="2.60.120.230:FF:000001">
    <property type="entry name" value="Monooxygenase, DBH-like 1"/>
    <property type="match status" value="1"/>
</dbReference>
<dbReference type="Pfam" id="PF01082">
    <property type="entry name" value="Cu2_monooxygen"/>
    <property type="match status" value="1"/>
</dbReference>
<comment type="subcellular location">
    <subcellularLocation>
        <location evidence="2">Membrane</location>
        <topology evidence="2">Single-pass type I membrane protein</topology>
    </subcellularLocation>
</comment>
<dbReference type="InterPro" id="IPR000323">
    <property type="entry name" value="Cu2_ascorb_mOase_N"/>
</dbReference>
<dbReference type="Gene3D" id="2.60.120.230">
    <property type="match status" value="1"/>
</dbReference>
<dbReference type="Gene3D" id="2.60.40.1210">
    <property type="entry name" value="Cellobiose dehydrogenase, cytochrome domain"/>
    <property type="match status" value="1"/>
</dbReference>
<dbReference type="SUPFAM" id="SSF49742">
    <property type="entry name" value="PHM/PNGase F"/>
    <property type="match status" value="2"/>
</dbReference>
<dbReference type="PANTHER" id="PTHR10157:SF41">
    <property type="entry name" value="DBH-LIKE MONOOXYGENASE PROTEIN 2 HOMOLOG"/>
    <property type="match status" value="1"/>
</dbReference>
<keyword evidence="8" id="KW-0472">Membrane</keyword>
<gene>
    <name evidence="13" type="ORF">ACEWY4_003700</name>
</gene>
<evidence type="ECO:0000313" key="14">
    <source>
        <dbReference type="Proteomes" id="UP001591681"/>
    </source>
</evidence>
<name>A0ABD1KRZ2_9TELE</name>
<dbReference type="GO" id="GO:0004497">
    <property type="term" value="F:monooxygenase activity"/>
    <property type="evidence" value="ECO:0007669"/>
    <property type="project" value="UniProtKB-KW"/>
</dbReference>
<dbReference type="InterPro" id="IPR000945">
    <property type="entry name" value="DBH-like"/>
</dbReference>
<protein>
    <recommendedName>
        <fullName evidence="12">DOMON domain-containing protein</fullName>
    </recommendedName>
</protein>
<evidence type="ECO:0000256" key="5">
    <source>
        <dbReference type="ARBA" id="ARBA00023002"/>
    </source>
</evidence>
<dbReference type="GO" id="GO:0016020">
    <property type="term" value="C:membrane"/>
    <property type="evidence" value="ECO:0007669"/>
    <property type="project" value="UniProtKB-SubCell"/>
</dbReference>
<feature type="domain" description="DOMON" evidence="12">
    <location>
        <begin position="36"/>
        <end position="151"/>
    </location>
</feature>
<dbReference type="InterPro" id="IPR014784">
    <property type="entry name" value="Cu2_ascorb_mOase-like_C"/>
</dbReference>
<dbReference type="PANTHER" id="PTHR10157">
    <property type="entry name" value="DOPAMINE BETA HYDROXYLASE RELATED"/>
    <property type="match status" value="1"/>
</dbReference>
<evidence type="ECO:0000256" key="6">
    <source>
        <dbReference type="ARBA" id="ARBA00023008"/>
    </source>
</evidence>
<evidence type="ECO:0000256" key="3">
    <source>
        <dbReference type="ARBA" id="ARBA00010676"/>
    </source>
</evidence>
<evidence type="ECO:0000256" key="4">
    <source>
        <dbReference type="ARBA" id="ARBA00022729"/>
    </source>
</evidence>
<keyword evidence="10" id="KW-0325">Glycoprotein</keyword>
<dbReference type="Pfam" id="PF03712">
    <property type="entry name" value="Cu2_monoox_C"/>
    <property type="match status" value="1"/>
</dbReference>
<dbReference type="Gene3D" id="2.60.120.310">
    <property type="entry name" value="Copper type II, ascorbate-dependent monooxygenase, N-terminal domain"/>
    <property type="match status" value="1"/>
</dbReference>
<evidence type="ECO:0000313" key="13">
    <source>
        <dbReference type="EMBL" id="KAL2101939.1"/>
    </source>
</evidence>
<proteinExistence type="inferred from homology"/>
<evidence type="ECO:0000256" key="9">
    <source>
        <dbReference type="ARBA" id="ARBA00023157"/>
    </source>
</evidence>
<evidence type="ECO:0000256" key="7">
    <source>
        <dbReference type="ARBA" id="ARBA00023033"/>
    </source>
</evidence>
<keyword evidence="5" id="KW-0560">Oxidoreductase</keyword>
<keyword evidence="9" id="KW-1015">Disulfide bond</keyword>
<dbReference type="PRINTS" id="PR00767">
    <property type="entry name" value="DBMONOXGNASE"/>
</dbReference>
<dbReference type="InterPro" id="IPR045266">
    <property type="entry name" value="DOH_DOMON"/>
</dbReference>
<comment type="similarity">
    <text evidence="3">Belongs to the copper type II ascorbate-dependent monooxygenase family.</text>
</comment>
<dbReference type="InterPro" id="IPR028460">
    <property type="entry name" value="Tbh/DBH"/>
</dbReference>
<dbReference type="SMART" id="SM00664">
    <property type="entry name" value="DoH"/>
    <property type="match status" value="1"/>
</dbReference>